<evidence type="ECO:0000256" key="1">
    <source>
        <dbReference type="SAM" id="MobiDB-lite"/>
    </source>
</evidence>
<dbReference type="OrthoDB" id="7651547at2"/>
<accession>A0A1I1LLS4</accession>
<dbReference type="Gene3D" id="1.10.1470.10">
    <property type="entry name" value="YjbJ"/>
    <property type="match status" value="1"/>
</dbReference>
<evidence type="ECO:0000313" key="3">
    <source>
        <dbReference type="Proteomes" id="UP000231644"/>
    </source>
</evidence>
<dbReference type="EMBL" id="FOLX01000001">
    <property type="protein sequence ID" value="SFC71263.1"/>
    <property type="molecule type" value="Genomic_DNA"/>
</dbReference>
<organism evidence="2 3">
    <name type="scientific">Pseudooceanicola nitratireducens</name>
    <dbReference type="NCBI Taxonomy" id="517719"/>
    <lineage>
        <taxon>Bacteria</taxon>
        <taxon>Pseudomonadati</taxon>
        <taxon>Pseudomonadota</taxon>
        <taxon>Alphaproteobacteria</taxon>
        <taxon>Rhodobacterales</taxon>
        <taxon>Paracoccaceae</taxon>
        <taxon>Pseudooceanicola</taxon>
    </lineage>
</organism>
<feature type="region of interest" description="Disordered" evidence="1">
    <location>
        <begin position="68"/>
        <end position="114"/>
    </location>
</feature>
<feature type="compositionally biased region" description="Acidic residues" evidence="1">
    <location>
        <begin position="93"/>
        <end position="106"/>
    </location>
</feature>
<dbReference type="STRING" id="517719.SAMN05421762_1904"/>
<reference evidence="2 3" key="1">
    <citation type="submission" date="2016-10" db="EMBL/GenBank/DDBJ databases">
        <authorList>
            <person name="de Groot N.N."/>
        </authorList>
    </citation>
    <scope>NUCLEOTIDE SEQUENCE [LARGE SCALE GENOMIC DNA]</scope>
    <source>
        <strain evidence="2 3">DSM 29619</strain>
    </source>
</reference>
<protein>
    <submittedName>
        <fullName evidence="2">Uncharacterized protein</fullName>
    </submittedName>
</protein>
<dbReference type="AlphaFoldDB" id="A0A1I1LLS4"/>
<gene>
    <name evidence="2" type="ORF">SAMN05421762_1904</name>
</gene>
<sequence>MRWTQISENWTAFTPAILERWPDAREEDVLNLDGSQTALAMYLSGVTGEESRDVLAQVEDWRMGQIPTDVAMDPTRDNTNILESGRNLGPGEDPYDRDDLFGDDDTAQTPMGRS</sequence>
<proteinExistence type="predicted"/>
<evidence type="ECO:0000313" key="2">
    <source>
        <dbReference type="EMBL" id="SFC71263.1"/>
    </source>
</evidence>
<keyword evidence="3" id="KW-1185">Reference proteome</keyword>
<dbReference type="InterPro" id="IPR036629">
    <property type="entry name" value="YjbJ_sf"/>
</dbReference>
<dbReference type="Proteomes" id="UP000231644">
    <property type="component" value="Unassembled WGS sequence"/>
</dbReference>
<dbReference type="RefSeq" id="WP_093453691.1">
    <property type="nucleotide sequence ID" value="NZ_FNZG01000004.1"/>
</dbReference>
<name>A0A1I1LLS4_9RHOB</name>